<protein>
    <submittedName>
        <fullName evidence="2">Uncharacterized protein</fullName>
    </submittedName>
</protein>
<comment type="caution">
    <text evidence="2">The sequence shown here is derived from an EMBL/GenBank/DDBJ whole genome shotgun (WGS) entry which is preliminary data.</text>
</comment>
<dbReference type="AlphaFoldDB" id="A0AAV9IUJ8"/>
<proteinExistence type="predicted"/>
<keyword evidence="3" id="KW-1185">Reference proteome</keyword>
<feature type="chain" id="PRO_5043810152" evidence="1">
    <location>
        <begin position="33"/>
        <end position="161"/>
    </location>
</feature>
<accession>A0AAV9IUJ8</accession>
<evidence type="ECO:0000256" key="1">
    <source>
        <dbReference type="SAM" id="SignalP"/>
    </source>
</evidence>
<keyword evidence="1" id="KW-0732">Signal</keyword>
<dbReference type="EMBL" id="JANCYW010000005">
    <property type="protein sequence ID" value="KAK4535518.1"/>
    <property type="molecule type" value="Genomic_DNA"/>
</dbReference>
<evidence type="ECO:0000313" key="2">
    <source>
        <dbReference type="EMBL" id="KAK4535518.1"/>
    </source>
</evidence>
<feature type="signal peptide" evidence="1">
    <location>
        <begin position="1"/>
        <end position="32"/>
    </location>
</feature>
<reference evidence="2 3" key="1">
    <citation type="submission" date="2022-07" db="EMBL/GenBank/DDBJ databases">
        <title>Genome-wide signatures of adaptation to extreme environments.</title>
        <authorList>
            <person name="Cho C.H."/>
            <person name="Yoon H.S."/>
        </authorList>
    </citation>
    <scope>NUCLEOTIDE SEQUENCE [LARGE SCALE GENOMIC DNA]</scope>
    <source>
        <strain evidence="2 3">DBV 063 E5</strain>
    </source>
</reference>
<organism evidence="2 3">
    <name type="scientific">Cyanidium caldarium</name>
    <name type="common">Red alga</name>
    <dbReference type="NCBI Taxonomy" id="2771"/>
    <lineage>
        <taxon>Eukaryota</taxon>
        <taxon>Rhodophyta</taxon>
        <taxon>Bangiophyceae</taxon>
        <taxon>Cyanidiales</taxon>
        <taxon>Cyanidiaceae</taxon>
        <taxon>Cyanidium</taxon>
    </lineage>
</organism>
<name>A0AAV9IUJ8_CYACA</name>
<dbReference type="Proteomes" id="UP001301350">
    <property type="component" value="Unassembled WGS sequence"/>
</dbReference>
<sequence length="161" mass="16242">MRVRSRSRGAITSALVVCVLVFLSLATCTACAQRIAVKPGGRPARNHRAEPWIPPKVHRAAASTSGSAPITSPSSSAVASALADIVQALHNLSGDIPSLAADLSAVPEVSAPPMSDAANAIPSAIPSVGANSSSSSSSNATLSQLAALEESLGNVSRRVHM</sequence>
<gene>
    <name evidence="2" type="ORF">CDCA_CDCA05G1543</name>
</gene>
<evidence type="ECO:0000313" key="3">
    <source>
        <dbReference type="Proteomes" id="UP001301350"/>
    </source>
</evidence>